<dbReference type="OrthoDB" id="9995306at2759"/>
<proteinExistence type="inferred from homology"/>
<evidence type="ECO:0000313" key="4">
    <source>
        <dbReference type="EMBL" id="KYM94596.1"/>
    </source>
</evidence>
<dbReference type="Gene3D" id="3.40.50.300">
    <property type="entry name" value="P-loop containing nucleotide triphosphate hydrolases"/>
    <property type="match status" value="1"/>
</dbReference>
<dbReference type="PANTHER" id="PTHR16184:SF6">
    <property type="entry name" value="ELONGATOR COMPLEX PROTEIN 6"/>
    <property type="match status" value="1"/>
</dbReference>
<comment type="pathway">
    <text evidence="1">tRNA modification; 5-methoxycarbonylmethyl-2-thiouridine-tRNA biosynthesis.</text>
</comment>
<dbReference type="GO" id="GO:0002098">
    <property type="term" value="P:tRNA wobble uridine modification"/>
    <property type="evidence" value="ECO:0007669"/>
    <property type="project" value="InterPro"/>
</dbReference>
<accession>A0A151I8E5</accession>
<gene>
    <name evidence="4" type="ORF">ALC62_14769</name>
</gene>
<dbReference type="InterPro" id="IPR027417">
    <property type="entry name" value="P-loop_NTPase"/>
</dbReference>
<name>A0A151I8E5_9HYME</name>
<evidence type="ECO:0000256" key="2">
    <source>
        <dbReference type="ARBA" id="ARBA00008837"/>
    </source>
</evidence>
<organism evidence="4 5">
    <name type="scientific">Cyphomyrmex costatus</name>
    <dbReference type="NCBI Taxonomy" id="456900"/>
    <lineage>
        <taxon>Eukaryota</taxon>
        <taxon>Metazoa</taxon>
        <taxon>Ecdysozoa</taxon>
        <taxon>Arthropoda</taxon>
        <taxon>Hexapoda</taxon>
        <taxon>Insecta</taxon>
        <taxon>Pterygota</taxon>
        <taxon>Neoptera</taxon>
        <taxon>Endopterygota</taxon>
        <taxon>Hymenoptera</taxon>
        <taxon>Apocrita</taxon>
        <taxon>Aculeata</taxon>
        <taxon>Formicoidea</taxon>
        <taxon>Formicidae</taxon>
        <taxon>Myrmicinae</taxon>
        <taxon>Cyphomyrmex</taxon>
    </lineage>
</organism>
<dbReference type="STRING" id="456900.A0A151I8E5"/>
<protein>
    <recommendedName>
        <fullName evidence="3">Elongator complex protein 6</fullName>
    </recommendedName>
</protein>
<dbReference type="AlphaFoldDB" id="A0A151I8E5"/>
<dbReference type="Proteomes" id="UP000078542">
    <property type="component" value="Unassembled WGS sequence"/>
</dbReference>
<dbReference type="KEGG" id="ccoa:108781180"/>
<reference evidence="4 5" key="1">
    <citation type="submission" date="2016-03" db="EMBL/GenBank/DDBJ databases">
        <title>Cyphomyrmex costatus WGS genome.</title>
        <authorList>
            <person name="Nygaard S."/>
            <person name="Hu H."/>
            <person name="Boomsma J."/>
            <person name="Zhang G."/>
        </authorList>
    </citation>
    <scope>NUCLEOTIDE SEQUENCE [LARGE SCALE GENOMIC DNA]</scope>
    <source>
        <strain evidence="4">MS0001</strain>
        <tissue evidence="4">Whole body</tissue>
    </source>
</reference>
<evidence type="ECO:0000256" key="3">
    <source>
        <dbReference type="ARBA" id="ARBA00020263"/>
    </source>
</evidence>
<dbReference type="EMBL" id="KQ978366">
    <property type="protein sequence ID" value="KYM94596.1"/>
    <property type="molecule type" value="Genomic_DNA"/>
</dbReference>
<evidence type="ECO:0000256" key="1">
    <source>
        <dbReference type="ARBA" id="ARBA00005043"/>
    </source>
</evidence>
<sequence length="275" mass="31332">MATPMIMVSNILGIDRINMDGKTILIKEQHNTNANFLVNAILSHALKRMDVAVCLILCHNTFGHYHNIGMKLGYNLLNLKKKGRVTVVEPMKIIASSIIDTCKSFTNKKETIIPDITSTEHVDIAYRIFAHVKEKYDEAARFTESVVLIIDDINHFLDLGLSVRDTIYFIRYLRSFISLYPLSQLCILAHTYQEHLQTLNTDVIANVLKHMAHVCVIAQPFKTGHFSDTSGKLIVYWKTDSVRSKYHLVEKTTHLFKLLDWQVKICAPGTMSILS</sequence>
<keyword evidence="5" id="KW-1185">Reference proteome</keyword>
<dbReference type="InterPro" id="IPR018627">
    <property type="entry name" value="ELP6"/>
</dbReference>
<dbReference type="CDD" id="cd19495">
    <property type="entry name" value="Elp6"/>
    <property type="match status" value="1"/>
</dbReference>
<comment type="similarity">
    <text evidence="2">Belongs to the ELP6 family.</text>
</comment>
<evidence type="ECO:0000313" key="5">
    <source>
        <dbReference type="Proteomes" id="UP000078542"/>
    </source>
</evidence>
<dbReference type="Pfam" id="PF09807">
    <property type="entry name" value="ELP6"/>
    <property type="match status" value="1"/>
</dbReference>
<dbReference type="GO" id="GO:0033588">
    <property type="term" value="C:elongator holoenzyme complex"/>
    <property type="evidence" value="ECO:0007669"/>
    <property type="project" value="InterPro"/>
</dbReference>
<dbReference type="PANTHER" id="PTHR16184">
    <property type="entry name" value="ELONGATOR COMPLEX PROTEIN 6"/>
    <property type="match status" value="1"/>
</dbReference>
<dbReference type="UniPathway" id="UPA00988"/>